<reference evidence="2 3" key="1">
    <citation type="submission" date="2014-04" db="EMBL/GenBank/DDBJ databases">
        <authorList>
            <consortium name="DOE Joint Genome Institute"/>
            <person name="Kuo A."/>
            <person name="Kohler A."/>
            <person name="Costa M.D."/>
            <person name="Nagy L.G."/>
            <person name="Floudas D."/>
            <person name="Copeland A."/>
            <person name="Barry K.W."/>
            <person name="Cichocki N."/>
            <person name="Veneault-Fourrey C."/>
            <person name="LaButti K."/>
            <person name="Lindquist E.A."/>
            <person name="Lipzen A."/>
            <person name="Lundell T."/>
            <person name="Morin E."/>
            <person name="Murat C."/>
            <person name="Sun H."/>
            <person name="Tunlid A."/>
            <person name="Henrissat B."/>
            <person name="Grigoriev I.V."/>
            <person name="Hibbett D.S."/>
            <person name="Martin F."/>
            <person name="Nordberg H.P."/>
            <person name="Cantor M.N."/>
            <person name="Hua S.X."/>
        </authorList>
    </citation>
    <scope>NUCLEOTIDE SEQUENCE [LARGE SCALE GENOMIC DNA]</scope>
    <source>
        <strain evidence="2 3">441</strain>
    </source>
</reference>
<dbReference type="Proteomes" id="UP000054018">
    <property type="component" value="Unassembled WGS sequence"/>
</dbReference>
<accession>A0A0C9ZEG8</accession>
<name>A0A0C9ZEG8_9AGAM</name>
<proteinExistence type="predicted"/>
<protein>
    <submittedName>
        <fullName evidence="2">Uncharacterized protein</fullName>
    </submittedName>
</protein>
<sequence>MKQGIERNVQTENGPLDKKKQHPHQTQMTHGGIKTEINKNENAPMTARNHLRNKGKFDVQQGKVGDE</sequence>
<dbReference type="HOGENOM" id="CLU_2813332_0_0_1"/>
<keyword evidence="3" id="KW-1185">Reference proteome</keyword>
<feature type="region of interest" description="Disordered" evidence="1">
    <location>
        <begin position="1"/>
        <end position="67"/>
    </location>
</feature>
<evidence type="ECO:0000256" key="1">
    <source>
        <dbReference type="SAM" id="MobiDB-lite"/>
    </source>
</evidence>
<evidence type="ECO:0000313" key="2">
    <source>
        <dbReference type="EMBL" id="KIK27726.1"/>
    </source>
</evidence>
<evidence type="ECO:0000313" key="3">
    <source>
        <dbReference type="Proteomes" id="UP000054018"/>
    </source>
</evidence>
<dbReference type="AlphaFoldDB" id="A0A0C9ZEG8"/>
<organism evidence="2 3">
    <name type="scientific">Pisolithus microcarpus 441</name>
    <dbReference type="NCBI Taxonomy" id="765257"/>
    <lineage>
        <taxon>Eukaryota</taxon>
        <taxon>Fungi</taxon>
        <taxon>Dikarya</taxon>
        <taxon>Basidiomycota</taxon>
        <taxon>Agaricomycotina</taxon>
        <taxon>Agaricomycetes</taxon>
        <taxon>Agaricomycetidae</taxon>
        <taxon>Boletales</taxon>
        <taxon>Sclerodermatineae</taxon>
        <taxon>Pisolithaceae</taxon>
        <taxon>Pisolithus</taxon>
    </lineage>
</organism>
<reference evidence="3" key="2">
    <citation type="submission" date="2015-01" db="EMBL/GenBank/DDBJ databases">
        <title>Evolutionary Origins and Diversification of the Mycorrhizal Mutualists.</title>
        <authorList>
            <consortium name="DOE Joint Genome Institute"/>
            <consortium name="Mycorrhizal Genomics Consortium"/>
            <person name="Kohler A."/>
            <person name="Kuo A."/>
            <person name="Nagy L.G."/>
            <person name="Floudas D."/>
            <person name="Copeland A."/>
            <person name="Barry K.W."/>
            <person name="Cichocki N."/>
            <person name="Veneault-Fourrey C."/>
            <person name="LaButti K."/>
            <person name="Lindquist E.A."/>
            <person name="Lipzen A."/>
            <person name="Lundell T."/>
            <person name="Morin E."/>
            <person name="Murat C."/>
            <person name="Riley R."/>
            <person name="Ohm R."/>
            <person name="Sun H."/>
            <person name="Tunlid A."/>
            <person name="Henrissat B."/>
            <person name="Grigoriev I.V."/>
            <person name="Hibbett D.S."/>
            <person name="Martin F."/>
        </authorList>
    </citation>
    <scope>NUCLEOTIDE SEQUENCE [LARGE SCALE GENOMIC DNA]</scope>
    <source>
        <strain evidence="3">441</strain>
    </source>
</reference>
<dbReference type="EMBL" id="KN833695">
    <property type="protein sequence ID" value="KIK27726.1"/>
    <property type="molecule type" value="Genomic_DNA"/>
</dbReference>
<gene>
    <name evidence="2" type="ORF">PISMIDRAFT_674635</name>
</gene>